<dbReference type="AlphaFoldDB" id="A0A2I1PA47"/>
<evidence type="ECO:0000313" key="3">
    <source>
        <dbReference type="EMBL" id="PKZ41509.1"/>
    </source>
</evidence>
<keyword evidence="4" id="KW-1185">Reference proteome</keyword>
<gene>
    <name evidence="3" type="ORF">CYJ76_07275</name>
</gene>
<name>A0A2I1PA47_9MICO</name>
<evidence type="ECO:0000313" key="4">
    <source>
        <dbReference type="Proteomes" id="UP000234206"/>
    </source>
</evidence>
<sequence>MHRPVVTGETVQLRAGDRHLLVAPREASPDAQCRVVGPDDRSLPVAAESYDRRVVGSDVALRGAFTVESSGAHEVDCVGGTVWMTDAVPLGAVLLGLGGTAVGILVGMGSGVMLVVGAVLWLAGHDRAVAGFTRTPGGARPGRHPAPMPPTQTPWGPVDTFAGPSHRSRR</sequence>
<dbReference type="Proteomes" id="UP000234206">
    <property type="component" value="Unassembled WGS sequence"/>
</dbReference>
<proteinExistence type="predicted"/>
<comment type="caution">
    <text evidence="3">The sequence shown here is derived from an EMBL/GenBank/DDBJ whole genome shotgun (WGS) entry which is preliminary data.</text>
</comment>
<accession>A0A2I1PA47</accession>
<keyword evidence="2" id="KW-1133">Transmembrane helix</keyword>
<keyword evidence="2" id="KW-0472">Membrane</keyword>
<feature type="transmembrane region" description="Helical" evidence="2">
    <location>
        <begin position="90"/>
        <end position="123"/>
    </location>
</feature>
<keyword evidence="2" id="KW-0812">Transmembrane</keyword>
<organism evidence="3 4">
    <name type="scientific">Kytococcus schroeteri</name>
    <dbReference type="NCBI Taxonomy" id="138300"/>
    <lineage>
        <taxon>Bacteria</taxon>
        <taxon>Bacillati</taxon>
        <taxon>Actinomycetota</taxon>
        <taxon>Actinomycetes</taxon>
        <taxon>Micrococcales</taxon>
        <taxon>Kytococcaceae</taxon>
        <taxon>Kytococcus</taxon>
    </lineage>
</organism>
<protein>
    <submittedName>
        <fullName evidence="3">Uncharacterized protein</fullName>
    </submittedName>
</protein>
<evidence type="ECO:0000256" key="2">
    <source>
        <dbReference type="SAM" id="Phobius"/>
    </source>
</evidence>
<evidence type="ECO:0000256" key="1">
    <source>
        <dbReference type="SAM" id="MobiDB-lite"/>
    </source>
</evidence>
<feature type="region of interest" description="Disordered" evidence="1">
    <location>
        <begin position="133"/>
        <end position="170"/>
    </location>
</feature>
<reference evidence="3 4" key="1">
    <citation type="submission" date="2017-12" db="EMBL/GenBank/DDBJ databases">
        <title>Phylogenetic diversity of female urinary microbiome.</title>
        <authorList>
            <person name="Thomas-White K."/>
            <person name="Wolfe A.J."/>
        </authorList>
    </citation>
    <scope>NUCLEOTIDE SEQUENCE [LARGE SCALE GENOMIC DNA]</scope>
    <source>
        <strain evidence="3 4">UMB1298</strain>
    </source>
</reference>
<dbReference type="EMBL" id="PKIZ01000012">
    <property type="protein sequence ID" value="PKZ41509.1"/>
    <property type="molecule type" value="Genomic_DNA"/>
</dbReference>